<dbReference type="NCBIfam" id="TIGR04183">
    <property type="entry name" value="Por_Secre_tail"/>
    <property type="match status" value="1"/>
</dbReference>
<comment type="caution">
    <text evidence="4">The sequence shown here is derived from an EMBL/GenBank/DDBJ whole genome shotgun (WGS) entry which is preliminary data.</text>
</comment>
<dbReference type="InterPro" id="IPR026444">
    <property type="entry name" value="Secre_tail"/>
</dbReference>
<dbReference type="Proteomes" id="UP000095713">
    <property type="component" value="Unassembled WGS sequence"/>
</dbReference>
<sequence>MKKTYILKFLLTIMLTLFASINTSSQIEIQTKFSIIPNPSKTNVMTINISTPMTKGYKLEVFNVLGKKMHSQVLSKSTSKIDISEWNSGMFLVKLSSDVKNNNGSLTKRFVKV</sequence>
<dbReference type="EMBL" id="MDJD01000045">
    <property type="protein sequence ID" value="OEK07709.1"/>
    <property type="molecule type" value="Genomic_DNA"/>
</dbReference>
<proteinExistence type="predicted"/>
<feature type="domain" description="Secretion system C-terminal sorting" evidence="3">
    <location>
        <begin position="35"/>
        <end position="101"/>
    </location>
</feature>
<gene>
    <name evidence="4" type="ORF">A8C32_16785</name>
</gene>
<protein>
    <recommendedName>
        <fullName evidence="3">Secretion system C-terminal sorting domain-containing protein</fullName>
    </recommendedName>
</protein>
<reference evidence="4 5" key="1">
    <citation type="submission" date="2016-05" db="EMBL/GenBank/DDBJ databases">
        <title>Draft Genome Sequence of Algibacter sp. Strain SK-16 Isolated from the Surface Water of Aburatsubo Inlet.</title>
        <authorList>
            <person name="Wong S.-K."/>
            <person name="Yoshizawa S."/>
            <person name="Nakajima Y."/>
            <person name="Ogura Y."/>
            <person name="Tetsuya H."/>
            <person name="Hamasaki K."/>
        </authorList>
    </citation>
    <scope>NUCLEOTIDE SEQUENCE [LARGE SCALE GENOMIC DNA]</scope>
    <source>
        <strain evidence="4 5">SK-16</strain>
    </source>
</reference>
<evidence type="ECO:0000256" key="2">
    <source>
        <dbReference type="SAM" id="SignalP"/>
    </source>
</evidence>
<feature type="signal peptide" evidence="2">
    <location>
        <begin position="1"/>
        <end position="19"/>
    </location>
</feature>
<accession>A0A1E5T8J8</accession>
<evidence type="ECO:0000313" key="4">
    <source>
        <dbReference type="EMBL" id="OEK07709.1"/>
    </source>
</evidence>
<organism evidence="4 5">
    <name type="scientific">Flavivirga aquatica</name>
    <dbReference type="NCBI Taxonomy" id="1849968"/>
    <lineage>
        <taxon>Bacteria</taxon>
        <taxon>Pseudomonadati</taxon>
        <taxon>Bacteroidota</taxon>
        <taxon>Flavobacteriia</taxon>
        <taxon>Flavobacteriales</taxon>
        <taxon>Flavobacteriaceae</taxon>
        <taxon>Flavivirga</taxon>
    </lineage>
</organism>
<keyword evidence="5" id="KW-1185">Reference proteome</keyword>
<evidence type="ECO:0000259" key="3">
    <source>
        <dbReference type="Pfam" id="PF18962"/>
    </source>
</evidence>
<name>A0A1E5T8J8_9FLAO</name>
<dbReference type="AlphaFoldDB" id="A0A1E5T8J8"/>
<dbReference type="OrthoDB" id="849076at2"/>
<keyword evidence="1 2" id="KW-0732">Signal</keyword>
<dbReference type="Pfam" id="PF18962">
    <property type="entry name" value="Por_Secre_tail"/>
    <property type="match status" value="1"/>
</dbReference>
<dbReference type="RefSeq" id="WP_069830585.1">
    <property type="nucleotide sequence ID" value="NZ_MDJD01000045.1"/>
</dbReference>
<feature type="chain" id="PRO_5009186126" description="Secretion system C-terminal sorting domain-containing protein" evidence="2">
    <location>
        <begin position="20"/>
        <end position="113"/>
    </location>
</feature>
<evidence type="ECO:0000256" key="1">
    <source>
        <dbReference type="ARBA" id="ARBA00022729"/>
    </source>
</evidence>
<evidence type="ECO:0000313" key="5">
    <source>
        <dbReference type="Proteomes" id="UP000095713"/>
    </source>
</evidence>